<comment type="caution">
    <text evidence="21">The sequence shown here is derived from an EMBL/GenBank/DDBJ whole genome shotgun (WGS) entry which is preliminary data.</text>
</comment>
<evidence type="ECO:0000256" key="16">
    <source>
        <dbReference type="PIRSR" id="PIRSR600823-3"/>
    </source>
</evidence>
<evidence type="ECO:0000256" key="7">
    <source>
        <dbReference type="ARBA" id="ARBA00022723"/>
    </source>
</evidence>
<keyword evidence="8 19" id="KW-0732">Signal</keyword>
<dbReference type="PANTHER" id="PTHR31517:SF48">
    <property type="entry name" value="PEROXIDASE 16-RELATED"/>
    <property type="match status" value="1"/>
</dbReference>
<dbReference type="FunFam" id="1.10.520.10:FF:000008">
    <property type="entry name" value="Peroxidase"/>
    <property type="match status" value="1"/>
</dbReference>
<dbReference type="AlphaFoldDB" id="A0AAD5IXQ7"/>
<evidence type="ECO:0000256" key="5">
    <source>
        <dbReference type="ARBA" id="ARBA00022559"/>
    </source>
</evidence>
<reference evidence="21" key="1">
    <citation type="journal article" date="2022" name="Plant J.">
        <title>Strategies of tolerance reflected in two North American maple genomes.</title>
        <authorList>
            <person name="McEvoy S.L."/>
            <person name="Sezen U.U."/>
            <person name="Trouern-Trend A."/>
            <person name="McMahon S.M."/>
            <person name="Schaberg P.G."/>
            <person name="Yang J."/>
            <person name="Wegrzyn J.L."/>
            <person name="Swenson N.G."/>
        </authorList>
    </citation>
    <scope>NUCLEOTIDE SEQUENCE</scope>
    <source>
        <strain evidence="21">91603</strain>
    </source>
</reference>
<proteinExistence type="inferred from homology"/>
<evidence type="ECO:0000256" key="13">
    <source>
        <dbReference type="ARBA" id="ARBA00023324"/>
    </source>
</evidence>
<dbReference type="PRINTS" id="PR00458">
    <property type="entry name" value="PEROXIDASE"/>
</dbReference>
<evidence type="ECO:0000256" key="12">
    <source>
        <dbReference type="ARBA" id="ARBA00023157"/>
    </source>
</evidence>
<feature type="binding site" evidence="16">
    <location>
        <position position="89"/>
    </location>
    <ligand>
        <name>Ca(2+)</name>
        <dbReference type="ChEBI" id="CHEBI:29108"/>
        <label>1</label>
    </ligand>
</feature>
<feature type="binding site" evidence="16">
    <location>
        <position position="74"/>
    </location>
    <ligand>
        <name>Ca(2+)</name>
        <dbReference type="ChEBI" id="CHEBI:29108"/>
        <label>1</label>
    </ligand>
</feature>
<evidence type="ECO:0000256" key="15">
    <source>
        <dbReference type="PIRSR" id="PIRSR600823-2"/>
    </source>
</evidence>
<dbReference type="InterPro" id="IPR019794">
    <property type="entry name" value="Peroxidases_AS"/>
</dbReference>
<feature type="binding site" evidence="15">
    <location>
        <position position="162"/>
    </location>
    <ligand>
        <name>substrate</name>
    </ligand>
</feature>
<evidence type="ECO:0000256" key="14">
    <source>
        <dbReference type="PIRSR" id="PIRSR600823-1"/>
    </source>
</evidence>
<evidence type="ECO:0000256" key="18">
    <source>
        <dbReference type="PIRSR" id="PIRSR600823-5"/>
    </source>
</evidence>
<comment type="function">
    <text evidence="2">Removal of H(2)O(2), oxidation of toxic reductants, biosynthesis and degradation of lignin, suberization, auxin catabolism, response to environmental stresses such as wounding, pathogen attack and oxidative stress. These functions might be dependent on each isozyme/isoform in each plant tissue.</text>
</comment>
<evidence type="ECO:0000256" key="6">
    <source>
        <dbReference type="ARBA" id="ARBA00022617"/>
    </source>
</evidence>
<evidence type="ECO:0000256" key="3">
    <source>
        <dbReference type="ARBA" id="ARBA00012313"/>
    </source>
</evidence>
<evidence type="ECO:0000256" key="9">
    <source>
        <dbReference type="ARBA" id="ARBA00022837"/>
    </source>
</evidence>
<feature type="site" description="Transition state stabilizer" evidence="17">
    <location>
        <position position="64"/>
    </location>
</feature>
<name>A0AAD5IXQ7_ACENE</name>
<keyword evidence="22" id="KW-1185">Reference proteome</keyword>
<feature type="binding site" evidence="16">
    <location>
        <position position="76"/>
    </location>
    <ligand>
        <name>Ca(2+)</name>
        <dbReference type="ChEBI" id="CHEBI:29108"/>
        <label>1</label>
    </ligand>
</feature>
<evidence type="ECO:0000256" key="2">
    <source>
        <dbReference type="ARBA" id="ARBA00002322"/>
    </source>
</evidence>
<feature type="binding site" evidence="16">
    <location>
        <position position="69"/>
    </location>
    <ligand>
        <name>Ca(2+)</name>
        <dbReference type="ChEBI" id="CHEBI:29108"/>
        <label>1</label>
    </ligand>
</feature>
<feature type="binding site" evidence="16">
    <location>
        <position position="249"/>
    </location>
    <ligand>
        <name>Ca(2+)</name>
        <dbReference type="ChEBI" id="CHEBI:29108"/>
        <label>2</label>
    </ligand>
</feature>
<dbReference type="GO" id="GO:0046872">
    <property type="term" value="F:metal ion binding"/>
    <property type="evidence" value="ECO:0007669"/>
    <property type="project" value="UniProtKB-UniRule"/>
</dbReference>
<dbReference type="PROSITE" id="PS50873">
    <property type="entry name" value="PEROXIDASE_4"/>
    <property type="match status" value="1"/>
</dbReference>
<feature type="binding site" description="axial binding residue" evidence="16">
    <location>
        <position position="193"/>
    </location>
    <ligand>
        <name>heme b</name>
        <dbReference type="ChEBI" id="CHEBI:60344"/>
    </ligand>
    <ligandPart>
        <name>Fe</name>
        <dbReference type="ChEBI" id="CHEBI:18248"/>
    </ligandPart>
</feature>
<dbReference type="InterPro" id="IPR002016">
    <property type="entry name" value="Haem_peroxidase"/>
</dbReference>
<dbReference type="GO" id="GO:0140825">
    <property type="term" value="F:lactoperoxidase activity"/>
    <property type="evidence" value="ECO:0007669"/>
    <property type="project" value="UniProtKB-EC"/>
</dbReference>
<protein>
    <recommendedName>
        <fullName evidence="3 19">Peroxidase</fullName>
        <ecNumber evidence="3 19">1.11.1.7</ecNumber>
    </recommendedName>
</protein>
<feature type="domain" description="Plant heme peroxidase family profile" evidence="20">
    <location>
        <begin position="27"/>
        <end position="329"/>
    </location>
</feature>
<organism evidence="21 22">
    <name type="scientific">Acer negundo</name>
    <name type="common">Box elder</name>
    <dbReference type="NCBI Taxonomy" id="4023"/>
    <lineage>
        <taxon>Eukaryota</taxon>
        <taxon>Viridiplantae</taxon>
        <taxon>Streptophyta</taxon>
        <taxon>Embryophyta</taxon>
        <taxon>Tracheophyta</taxon>
        <taxon>Spermatophyta</taxon>
        <taxon>Magnoliopsida</taxon>
        <taxon>eudicotyledons</taxon>
        <taxon>Gunneridae</taxon>
        <taxon>Pentapetalae</taxon>
        <taxon>rosids</taxon>
        <taxon>malvids</taxon>
        <taxon>Sapindales</taxon>
        <taxon>Sapindaceae</taxon>
        <taxon>Hippocastanoideae</taxon>
        <taxon>Acereae</taxon>
        <taxon>Acer</taxon>
    </lineage>
</organism>
<keyword evidence="10 19" id="KW-0560">Oxidoreductase</keyword>
<evidence type="ECO:0000256" key="10">
    <source>
        <dbReference type="ARBA" id="ARBA00023002"/>
    </source>
</evidence>
<feature type="binding site" evidence="16">
    <location>
        <position position="78"/>
    </location>
    <ligand>
        <name>Ca(2+)</name>
        <dbReference type="ChEBI" id="CHEBI:29108"/>
        <label>1</label>
    </ligand>
</feature>
<dbReference type="InterPro" id="IPR000823">
    <property type="entry name" value="Peroxidase_pln"/>
</dbReference>
<comment type="catalytic activity">
    <reaction evidence="1 19">
        <text>2 a phenolic donor + H2O2 = 2 a phenolic radical donor + 2 H2O</text>
        <dbReference type="Rhea" id="RHEA:56136"/>
        <dbReference type="ChEBI" id="CHEBI:15377"/>
        <dbReference type="ChEBI" id="CHEBI:16240"/>
        <dbReference type="ChEBI" id="CHEBI:139520"/>
        <dbReference type="ChEBI" id="CHEBI:139521"/>
        <dbReference type="EC" id="1.11.1.7"/>
    </reaction>
</comment>
<dbReference type="GO" id="GO:0042744">
    <property type="term" value="P:hydrogen peroxide catabolic process"/>
    <property type="evidence" value="ECO:0007669"/>
    <property type="project" value="UniProtKB-KW"/>
</dbReference>
<feature type="binding site" evidence="16">
    <location>
        <position position="72"/>
    </location>
    <ligand>
        <name>Ca(2+)</name>
        <dbReference type="ChEBI" id="CHEBI:29108"/>
        <label>1</label>
    </ligand>
</feature>
<feature type="disulfide bond" evidence="18">
    <location>
        <begin position="200"/>
        <end position="234"/>
    </location>
</feature>
<reference evidence="21" key="2">
    <citation type="submission" date="2023-02" db="EMBL/GenBank/DDBJ databases">
        <authorList>
            <person name="Swenson N.G."/>
            <person name="Wegrzyn J.L."/>
            <person name="Mcevoy S.L."/>
        </authorList>
    </citation>
    <scope>NUCLEOTIDE SEQUENCE</scope>
    <source>
        <strain evidence="21">91603</strain>
        <tissue evidence="21">Leaf</tissue>
    </source>
</reference>
<dbReference type="Proteomes" id="UP001064489">
    <property type="component" value="Chromosome 4"/>
</dbReference>
<comment type="subcellular location">
    <subcellularLocation>
        <location evidence="19">Secreted</location>
    </subcellularLocation>
</comment>
<feature type="binding site" evidence="16">
    <location>
        <position position="246"/>
    </location>
    <ligand>
        <name>Ca(2+)</name>
        <dbReference type="ChEBI" id="CHEBI:29108"/>
        <label>2</label>
    </ligand>
</feature>
<feature type="disulfide bond" evidence="18">
    <location>
        <begin position="121"/>
        <end position="325"/>
    </location>
</feature>
<sequence length="329" mass="35579">MLRKMNLKLMIFSLIIVQNLLSVTEGQLKVGFYSKTCPTAESIVHSVVQQSIKDNTGNAAVLLRLQFHDCFVEGCDGSILIEVDGGEGEQGAPGNLGVGGFEIIEEAKARVEEACPGVVSCADIVALAARDSVSLVSGPFYEVPTGRRDGRISKKSSASNLPEPDDSIELLKSKFSQKGLSDKDFVLLSGGAHTIGHTACFFVQKRLYNFTEAPAGSSDPEINPKFLPKLKAMCPFGQVSIKIPLDQGTSFIFDDLIFRNIKKGFAVLASDAKLYHNNKTKQILDSYITTTGSRKSFKSDFGKAMVKMGNIGVKTDPEGEIRRVCSAVN</sequence>
<dbReference type="SUPFAM" id="SSF48113">
    <property type="entry name" value="Heme-dependent peroxidases"/>
    <property type="match status" value="1"/>
</dbReference>
<evidence type="ECO:0000256" key="11">
    <source>
        <dbReference type="ARBA" id="ARBA00023004"/>
    </source>
</evidence>
<dbReference type="InterPro" id="IPR010255">
    <property type="entry name" value="Haem_peroxidase_sf"/>
</dbReference>
<feature type="disulfide bond" evidence="18">
    <location>
        <begin position="37"/>
        <end position="115"/>
    </location>
</feature>
<feature type="disulfide bond" evidence="18">
    <location>
        <begin position="70"/>
        <end position="75"/>
    </location>
</feature>
<feature type="binding site" evidence="16">
    <location>
        <position position="194"/>
    </location>
    <ligand>
        <name>Ca(2+)</name>
        <dbReference type="ChEBI" id="CHEBI:29108"/>
        <label>2</label>
    </ligand>
</feature>
<dbReference type="EMBL" id="JAJSOW010000101">
    <property type="protein sequence ID" value="KAI9180506.1"/>
    <property type="molecule type" value="Genomic_DNA"/>
</dbReference>
<comment type="cofactor">
    <cofactor evidence="16 19">
        <name>Ca(2+)</name>
        <dbReference type="ChEBI" id="CHEBI:29108"/>
    </cofactor>
    <text evidence="16 19">Binds 2 calcium ions per subunit.</text>
</comment>
<evidence type="ECO:0000259" key="20">
    <source>
        <dbReference type="PROSITE" id="PS50873"/>
    </source>
</evidence>
<accession>A0AAD5IXQ7</accession>
<dbReference type="Gene3D" id="1.10.520.10">
    <property type="match status" value="1"/>
</dbReference>
<dbReference type="FunFam" id="1.10.420.10:FF:000010">
    <property type="entry name" value="Peroxidase"/>
    <property type="match status" value="1"/>
</dbReference>
<evidence type="ECO:0000313" key="21">
    <source>
        <dbReference type="EMBL" id="KAI9180506.1"/>
    </source>
</evidence>
<feature type="chain" id="PRO_5041769640" description="Peroxidase" evidence="19">
    <location>
        <begin position="27"/>
        <end position="329"/>
    </location>
</feature>
<keyword evidence="7 16" id="KW-0479">Metal-binding</keyword>
<evidence type="ECO:0000256" key="1">
    <source>
        <dbReference type="ARBA" id="ARBA00000189"/>
    </source>
</evidence>
<dbReference type="EC" id="1.11.1.7" evidence="3 19"/>
<dbReference type="PROSITE" id="PS00436">
    <property type="entry name" value="PEROXIDASE_2"/>
    <property type="match status" value="1"/>
</dbReference>
<evidence type="ECO:0000313" key="22">
    <source>
        <dbReference type="Proteomes" id="UP001064489"/>
    </source>
</evidence>
<keyword evidence="5 19" id="KW-0575">Peroxidase</keyword>
<dbReference type="GO" id="GO:0006979">
    <property type="term" value="P:response to oxidative stress"/>
    <property type="evidence" value="ECO:0007669"/>
    <property type="project" value="UniProtKB-UniRule"/>
</dbReference>
<dbReference type="CDD" id="cd00693">
    <property type="entry name" value="secretory_peroxidase"/>
    <property type="match status" value="1"/>
</dbReference>
<evidence type="ECO:0000256" key="17">
    <source>
        <dbReference type="PIRSR" id="PIRSR600823-4"/>
    </source>
</evidence>
<evidence type="ECO:0000256" key="8">
    <source>
        <dbReference type="ARBA" id="ARBA00022729"/>
    </source>
</evidence>
<feature type="binding site" evidence="16">
    <location>
        <position position="254"/>
    </location>
    <ligand>
        <name>Ca(2+)</name>
        <dbReference type="ChEBI" id="CHEBI:29108"/>
        <label>2</label>
    </ligand>
</feature>
<dbReference type="GO" id="GO:0020037">
    <property type="term" value="F:heme binding"/>
    <property type="evidence" value="ECO:0007669"/>
    <property type="project" value="UniProtKB-UniRule"/>
</dbReference>
<keyword evidence="11 16" id="KW-0408">Iron</keyword>
<dbReference type="PRINTS" id="PR00461">
    <property type="entry name" value="PLPEROXIDASE"/>
</dbReference>
<evidence type="ECO:0000256" key="4">
    <source>
        <dbReference type="ARBA" id="ARBA00022525"/>
    </source>
</evidence>
<keyword evidence="6 19" id="KW-0349">Heme</keyword>
<keyword evidence="9 16" id="KW-0106">Calcium</keyword>
<feature type="signal peptide" evidence="19">
    <location>
        <begin position="1"/>
        <end position="26"/>
    </location>
</feature>
<dbReference type="GO" id="GO:0005576">
    <property type="term" value="C:extracellular region"/>
    <property type="evidence" value="ECO:0007669"/>
    <property type="project" value="UniProtKB-SubCell"/>
</dbReference>
<dbReference type="InterPro" id="IPR033905">
    <property type="entry name" value="Secretory_peroxidase"/>
</dbReference>
<keyword evidence="12 18" id="KW-1015">Disulfide bond</keyword>
<comment type="cofactor">
    <cofactor evidence="16 19">
        <name>heme b</name>
        <dbReference type="ChEBI" id="CHEBI:60344"/>
    </cofactor>
    <text evidence="16 19">Binds 1 heme b (iron(II)-protoporphyrin IX) group per subunit.</text>
</comment>
<keyword evidence="4 19" id="KW-0964">Secreted</keyword>
<gene>
    <name evidence="21" type="ORF">LWI28_005464</name>
</gene>
<dbReference type="Gene3D" id="1.10.420.10">
    <property type="entry name" value="Peroxidase, domain 2"/>
    <property type="match status" value="1"/>
</dbReference>
<dbReference type="PANTHER" id="PTHR31517">
    <property type="match status" value="1"/>
</dbReference>
<keyword evidence="13 19" id="KW-0376">Hydrogen peroxide</keyword>
<feature type="active site" description="Proton acceptor" evidence="14">
    <location>
        <position position="68"/>
    </location>
</feature>
<comment type="similarity">
    <text evidence="19">Belongs to the peroxidase family. Classical plant (class III) peroxidase subfamily.</text>
</comment>
<dbReference type="Pfam" id="PF00141">
    <property type="entry name" value="peroxidase"/>
    <property type="match status" value="1"/>
</dbReference>
<evidence type="ECO:0000256" key="19">
    <source>
        <dbReference type="RuleBase" id="RU362060"/>
    </source>
</evidence>